<comment type="caution">
    <text evidence="8">The sequence shown here is derived from an EMBL/GenBank/DDBJ whole genome shotgun (WGS) entry which is preliminary data.</text>
</comment>
<evidence type="ECO:0000256" key="5">
    <source>
        <dbReference type="SAM" id="MobiDB-lite"/>
    </source>
</evidence>
<sequence>MSPRRGSVAAWSVVGGVALIMAVGAGVGFYGSTIYVAALTDAPRSFSVVTVSIATGGFMLVSGLGGILVARTMERFGPRSVLVGGTLVMGGAVAALGRVDDEASLLVVYALMGIGFAAMSVVPTGRLVAAWFTDARRNVAMSVAFMGLPIGGVIGTPVIAHLVETRGFAEATVWLAVVLVGVAVPTGLLLREPRDHGATPSPTTGAGAPVPPDEVGEAAQHAEVSVPAAVALRTPWFAMVTLGLALGMVSQIGVLTHLFSAVSDVRDAGLAAATVSTVTFASLVGRIAGSWALGRIGLLRSAVGLLAGQAVALIGIASWRESDALFVTAVLLGLTVGNMQVIQPLLLVDRFGPAEFPRILAVGNLFVTVGMAVGPLVVGLGVDLGSGYGFALLVLAACSLVAGLLVTFAGLRDRPTPER</sequence>
<evidence type="ECO:0000256" key="6">
    <source>
        <dbReference type="SAM" id="Phobius"/>
    </source>
</evidence>
<reference evidence="9" key="1">
    <citation type="journal article" date="2019" name="Int. J. Syst. Evol. Microbiol.">
        <title>The Global Catalogue of Microorganisms (GCM) 10K type strain sequencing project: providing services to taxonomists for standard genome sequencing and annotation.</title>
        <authorList>
            <consortium name="The Broad Institute Genomics Platform"/>
            <consortium name="The Broad Institute Genome Sequencing Center for Infectious Disease"/>
            <person name="Wu L."/>
            <person name="Ma J."/>
        </authorList>
    </citation>
    <scope>NUCLEOTIDE SEQUENCE [LARGE SCALE GENOMIC DNA]</scope>
    <source>
        <strain evidence="9">JCM 13518</strain>
    </source>
</reference>
<feature type="transmembrane region" description="Helical" evidence="6">
    <location>
        <begin position="268"/>
        <end position="285"/>
    </location>
</feature>
<feature type="transmembrane region" description="Helical" evidence="6">
    <location>
        <begin position="81"/>
        <end position="99"/>
    </location>
</feature>
<feature type="domain" description="Major facilitator superfamily (MFS) profile" evidence="7">
    <location>
        <begin position="17"/>
        <end position="414"/>
    </location>
</feature>
<feature type="transmembrane region" description="Helical" evidence="6">
    <location>
        <begin position="359"/>
        <end position="382"/>
    </location>
</feature>
<evidence type="ECO:0000256" key="3">
    <source>
        <dbReference type="ARBA" id="ARBA00022989"/>
    </source>
</evidence>
<feature type="transmembrane region" description="Helical" evidence="6">
    <location>
        <begin position="105"/>
        <end position="132"/>
    </location>
</feature>
<evidence type="ECO:0000313" key="8">
    <source>
        <dbReference type="EMBL" id="GAA1744231.1"/>
    </source>
</evidence>
<dbReference type="PANTHER" id="PTHR11360">
    <property type="entry name" value="MONOCARBOXYLATE TRANSPORTER"/>
    <property type="match status" value="1"/>
</dbReference>
<feature type="transmembrane region" description="Helical" evidence="6">
    <location>
        <begin position="139"/>
        <end position="159"/>
    </location>
</feature>
<evidence type="ECO:0000256" key="2">
    <source>
        <dbReference type="ARBA" id="ARBA00022692"/>
    </source>
</evidence>
<accession>A0ABP4W2Z2</accession>
<name>A0ABP4W2Z2_9ACTN</name>
<feature type="transmembrane region" description="Helical" evidence="6">
    <location>
        <begin position="12"/>
        <end position="39"/>
    </location>
</feature>
<evidence type="ECO:0000313" key="9">
    <source>
        <dbReference type="Proteomes" id="UP001501057"/>
    </source>
</evidence>
<dbReference type="PROSITE" id="PS50850">
    <property type="entry name" value="MFS"/>
    <property type="match status" value="1"/>
</dbReference>
<evidence type="ECO:0000256" key="1">
    <source>
        <dbReference type="ARBA" id="ARBA00004651"/>
    </source>
</evidence>
<keyword evidence="2 6" id="KW-0812">Transmembrane</keyword>
<keyword evidence="9" id="KW-1185">Reference proteome</keyword>
<keyword evidence="3 6" id="KW-1133">Transmembrane helix</keyword>
<dbReference type="Gene3D" id="1.20.1250.20">
    <property type="entry name" value="MFS general substrate transporter like domains"/>
    <property type="match status" value="1"/>
</dbReference>
<comment type="subcellular location">
    <subcellularLocation>
        <location evidence="1">Cell membrane</location>
        <topology evidence="1">Multi-pass membrane protein</topology>
    </subcellularLocation>
</comment>
<dbReference type="InterPro" id="IPR011701">
    <property type="entry name" value="MFS"/>
</dbReference>
<organism evidence="8 9">
    <name type="scientific">Aeromicrobium alkaliterrae</name>
    <dbReference type="NCBI Taxonomy" id="302168"/>
    <lineage>
        <taxon>Bacteria</taxon>
        <taxon>Bacillati</taxon>
        <taxon>Actinomycetota</taxon>
        <taxon>Actinomycetes</taxon>
        <taxon>Propionibacteriales</taxon>
        <taxon>Nocardioidaceae</taxon>
        <taxon>Aeromicrobium</taxon>
    </lineage>
</organism>
<feature type="transmembrane region" description="Helical" evidence="6">
    <location>
        <begin position="45"/>
        <end position="69"/>
    </location>
</feature>
<gene>
    <name evidence="8" type="ORF">GCM10009710_25380</name>
</gene>
<dbReference type="Proteomes" id="UP001501057">
    <property type="component" value="Unassembled WGS sequence"/>
</dbReference>
<feature type="region of interest" description="Disordered" evidence="5">
    <location>
        <begin position="193"/>
        <end position="214"/>
    </location>
</feature>
<keyword evidence="4 6" id="KW-0472">Membrane</keyword>
<feature type="transmembrane region" description="Helical" evidence="6">
    <location>
        <begin position="388"/>
        <end position="411"/>
    </location>
</feature>
<dbReference type="SUPFAM" id="SSF103473">
    <property type="entry name" value="MFS general substrate transporter"/>
    <property type="match status" value="1"/>
</dbReference>
<dbReference type="InterPro" id="IPR036259">
    <property type="entry name" value="MFS_trans_sf"/>
</dbReference>
<proteinExistence type="predicted"/>
<feature type="transmembrane region" description="Helical" evidence="6">
    <location>
        <begin position="171"/>
        <end position="190"/>
    </location>
</feature>
<dbReference type="InterPro" id="IPR020846">
    <property type="entry name" value="MFS_dom"/>
</dbReference>
<dbReference type="RefSeq" id="WP_344202201.1">
    <property type="nucleotide sequence ID" value="NZ_BAAAME010000004.1"/>
</dbReference>
<feature type="transmembrane region" description="Helical" evidence="6">
    <location>
        <begin position="236"/>
        <end position="262"/>
    </location>
</feature>
<feature type="transmembrane region" description="Helical" evidence="6">
    <location>
        <begin position="325"/>
        <end position="347"/>
    </location>
</feature>
<dbReference type="InterPro" id="IPR050327">
    <property type="entry name" value="Proton-linked_MCT"/>
</dbReference>
<dbReference type="EMBL" id="BAAAME010000004">
    <property type="protein sequence ID" value="GAA1744231.1"/>
    <property type="molecule type" value="Genomic_DNA"/>
</dbReference>
<evidence type="ECO:0000256" key="4">
    <source>
        <dbReference type="ARBA" id="ARBA00023136"/>
    </source>
</evidence>
<dbReference type="PANTHER" id="PTHR11360:SF290">
    <property type="entry name" value="MONOCARBOXYLATE MFS PERMEASE"/>
    <property type="match status" value="1"/>
</dbReference>
<evidence type="ECO:0000259" key="7">
    <source>
        <dbReference type="PROSITE" id="PS50850"/>
    </source>
</evidence>
<dbReference type="Pfam" id="PF07690">
    <property type="entry name" value="MFS_1"/>
    <property type="match status" value="1"/>
</dbReference>
<feature type="transmembrane region" description="Helical" evidence="6">
    <location>
        <begin position="297"/>
        <end position="319"/>
    </location>
</feature>
<protein>
    <submittedName>
        <fullName evidence="8">MFS transporter</fullName>
    </submittedName>
</protein>